<dbReference type="FunCoup" id="A0A330L1Y6">
    <property type="interactions" value="130"/>
</dbReference>
<gene>
    <name evidence="2" type="ORF">NITLEN_10730</name>
</gene>
<dbReference type="Gene3D" id="3.90.550.10">
    <property type="entry name" value="Spore Coat Polysaccharide Biosynthesis Protein SpsA, Chain A"/>
    <property type="match status" value="1"/>
</dbReference>
<dbReference type="SUPFAM" id="SSF53448">
    <property type="entry name" value="Nucleotide-diphospho-sugar transferases"/>
    <property type="match status" value="1"/>
</dbReference>
<dbReference type="GO" id="GO:0016758">
    <property type="term" value="F:hexosyltransferase activity"/>
    <property type="evidence" value="ECO:0007669"/>
    <property type="project" value="UniProtKB-ARBA"/>
</dbReference>
<dbReference type="InterPro" id="IPR001173">
    <property type="entry name" value="Glyco_trans_2-like"/>
</dbReference>
<proteinExistence type="predicted"/>
<dbReference type="InParanoid" id="A0A330L1Y6"/>
<dbReference type="InterPro" id="IPR029044">
    <property type="entry name" value="Nucleotide-diphossugar_trans"/>
</dbReference>
<protein>
    <submittedName>
        <fullName evidence="2">Glycosyltransferase involved in cell wall biogenesis</fullName>
    </submittedName>
</protein>
<name>A0A330L1Y6_9BACT</name>
<reference evidence="3" key="1">
    <citation type="submission" date="2018-04" db="EMBL/GenBank/DDBJ databases">
        <authorList>
            <person name="Lucker S."/>
            <person name="Sakoula D."/>
        </authorList>
    </citation>
    <scope>NUCLEOTIDE SEQUENCE [LARGE SCALE GENOMIC DNA]</scope>
</reference>
<dbReference type="Proteomes" id="UP000248168">
    <property type="component" value="Unassembled WGS sequence"/>
</dbReference>
<dbReference type="OrthoDB" id="9812327at2"/>
<evidence type="ECO:0000259" key="1">
    <source>
        <dbReference type="Pfam" id="PF00535"/>
    </source>
</evidence>
<accession>A0A330L1Y6</accession>
<keyword evidence="2" id="KW-0808">Transferase</keyword>
<dbReference type="Pfam" id="PF00535">
    <property type="entry name" value="Glycos_transf_2"/>
    <property type="match status" value="1"/>
</dbReference>
<dbReference type="EMBL" id="OUNR01000001">
    <property type="protein sequence ID" value="SPP63644.1"/>
    <property type="molecule type" value="Genomic_DNA"/>
</dbReference>
<dbReference type="RefSeq" id="WP_121988551.1">
    <property type="nucleotide sequence ID" value="NZ_OUNR01000001.1"/>
</dbReference>
<dbReference type="CDD" id="cd00761">
    <property type="entry name" value="Glyco_tranf_GTA_type"/>
    <property type="match status" value="1"/>
</dbReference>
<evidence type="ECO:0000313" key="3">
    <source>
        <dbReference type="Proteomes" id="UP000248168"/>
    </source>
</evidence>
<organism evidence="2 3">
    <name type="scientific">Nitrospira lenta</name>
    <dbReference type="NCBI Taxonomy" id="1436998"/>
    <lineage>
        <taxon>Bacteria</taxon>
        <taxon>Pseudomonadati</taxon>
        <taxon>Nitrospirota</taxon>
        <taxon>Nitrospiria</taxon>
        <taxon>Nitrospirales</taxon>
        <taxon>Nitrospiraceae</taxon>
        <taxon>Nitrospira</taxon>
    </lineage>
</organism>
<dbReference type="AlphaFoldDB" id="A0A330L1Y6"/>
<dbReference type="PANTHER" id="PTHR22916">
    <property type="entry name" value="GLYCOSYLTRANSFERASE"/>
    <property type="match status" value="1"/>
</dbReference>
<sequence length="314" mass="35290">MKSSAPLVTVIIPTRNRPQLVIQAVRSALRQTLETIEVVVIVDGPDDATVAALGEVEDSRLLVKVLSRHLGPAGARNAGVDAAQGRWIAFLDHDDEWFPSKLDLQLCLAQQSALQHPIISCSFIKRSATADVLLPHRLPAPGELMSDYLFRRTGFFGGGELIQTSTIFTSRTLLQQCPFRQETGRHDDLDWLLRASLRHDTTVQFVATGEPLAIWHRPEHLETISSRKDWWFSFSWIQQNRHLVTSRAYASFLLTWVSANAIEQGDRSAFWPILKEAFRHGTPGILDGIVFAGIWLIPQAWRRRTVSCLTAARN</sequence>
<feature type="domain" description="Glycosyltransferase 2-like" evidence="1">
    <location>
        <begin position="9"/>
        <end position="111"/>
    </location>
</feature>
<keyword evidence="3" id="KW-1185">Reference proteome</keyword>
<dbReference type="PANTHER" id="PTHR22916:SF3">
    <property type="entry name" value="UDP-GLCNAC:BETAGAL BETA-1,3-N-ACETYLGLUCOSAMINYLTRANSFERASE-LIKE PROTEIN 1"/>
    <property type="match status" value="1"/>
</dbReference>
<evidence type="ECO:0000313" key="2">
    <source>
        <dbReference type="EMBL" id="SPP63644.1"/>
    </source>
</evidence>